<gene>
    <name evidence="5" type="ORF">AMTR_s00040p00174700</name>
</gene>
<keyword evidence="3" id="KW-1133">Transmembrane helix</keyword>
<dbReference type="InterPro" id="IPR002885">
    <property type="entry name" value="PPR_rpt"/>
</dbReference>
<sequence length="894" mass="100826">MQQQRESLAYWTTLMATYTRHGQALEAMQLFQVMFNGQYMSPDTFVFATVLRACTKNKDLIYGKALHCQIIKLGMEVDVFVTNALVTMYANCNCLESSFRVFNGIQCPDLVSWSSIIQGCVQSGYESDGLSLFCEMQRNGIRPDVLVFGIVMSACANLGCFGFGTQIHCFILKMGFDSFLFLENGLIDFYAKCGFLSDSYKIFSGISLKSMVSWNTIIAGFVHNCGNEDALMLFHQLQRIKREKGGDNGELVLDEFTLTSVLRAITGLGALRNGREVHGYLIRAGCKISNFVFSGLLDMYVKCSIGAGNEPLRLFIQFQLSGMKPDEFAISSILKFCASDLALEQGKMIHSYIIKHEKIQSDIYAISSLIDMYAKCGIIDAAYWVFSGIKKPGVVPWSSIISGFSQNDQWKMCLQLFRKMQYESVKPNEYTFTAIVMACIAVGDLRKGKELHCNIIRTGYGSEVPVINTLINLYCEFGLLEQALNLCDSIPSSKILWGYLIQACSRTGDHERILELFKKVHQSSANLDHNTSCYVIESCSNQSLLVIGEQTHAYFIKKGMDLEPKVGAPLINMYSSCGRIKEATNIFNEMPERSSMAWASMVSAIMEHGQPINALYLFKRMRCLNKSPDSQTFLSLLKACSQLGFVREAFKFLGLMHQEYGLSPSREHYASMIEVLGLAGMFDEAEEFIHGDIPFEPDELVWRALFYSSRIKGNMHFAKYAAEKLVELDPKDYASTSLLEQVLITSGRWEDASKLRNGSKLERETHSWIEVRSTIHEFGSNQTVTEEIHEKLGQLEREMDELGYVADKNHWLHDSEEVGCGVSLYHTEMMALAFGLVHLAPKTPIRVFKSVRMCGDCHSVFKFLSSFLGRDMLVKDTGRFHHFKDGKCCCNDTW</sequence>
<feature type="repeat" description="PPR" evidence="2">
    <location>
        <begin position="629"/>
        <end position="664"/>
    </location>
</feature>
<keyword evidence="3" id="KW-0472">Membrane</keyword>
<accession>W1PZS9</accession>
<dbReference type="SUPFAM" id="SSF48452">
    <property type="entry name" value="TPR-like"/>
    <property type="match status" value="1"/>
</dbReference>
<evidence type="ECO:0000313" key="6">
    <source>
        <dbReference type="Proteomes" id="UP000017836"/>
    </source>
</evidence>
<dbReference type="FunFam" id="1.25.40.10:FF:000158">
    <property type="entry name" value="pentatricopeptide repeat-containing protein At2g33680"/>
    <property type="match status" value="1"/>
</dbReference>
<evidence type="ECO:0000256" key="2">
    <source>
        <dbReference type="PROSITE-ProRule" id="PRU00708"/>
    </source>
</evidence>
<dbReference type="Pfam" id="PF01535">
    <property type="entry name" value="PPR"/>
    <property type="match status" value="9"/>
</dbReference>
<dbReference type="InterPro" id="IPR046960">
    <property type="entry name" value="PPR_At4g14850-like_plant"/>
</dbReference>
<dbReference type="Pfam" id="PF14432">
    <property type="entry name" value="DYW_deaminase"/>
    <property type="match status" value="1"/>
</dbReference>
<proteinExistence type="predicted"/>
<protein>
    <recommendedName>
        <fullName evidence="4">DYW domain-containing protein</fullName>
    </recommendedName>
</protein>
<dbReference type="InterPro" id="IPR011990">
    <property type="entry name" value="TPR-like_helical_dom_sf"/>
</dbReference>
<reference evidence="6" key="1">
    <citation type="journal article" date="2013" name="Science">
        <title>The Amborella genome and the evolution of flowering plants.</title>
        <authorList>
            <consortium name="Amborella Genome Project"/>
        </authorList>
    </citation>
    <scope>NUCLEOTIDE SEQUENCE [LARGE SCALE GENOMIC DNA]</scope>
</reference>
<feature type="transmembrane region" description="Helical" evidence="3">
    <location>
        <begin position="145"/>
        <end position="164"/>
    </location>
</feature>
<evidence type="ECO:0000313" key="5">
    <source>
        <dbReference type="EMBL" id="ERN13120.1"/>
    </source>
</evidence>
<dbReference type="EMBL" id="KI392591">
    <property type="protein sequence ID" value="ERN13120.1"/>
    <property type="molecule type" value="Genomic_DNA"/>
</dbReference>
<feature type="repeat" description="PPR" evidence="2">
    <location>
        <begin position="109"/>
        <end position="143"/>
    </location>
</feature>
<evidence type="ECO:0000256" key="3">
    <source>
        <dbReference type="SAM" id="Phobius"/>
    </source>
</evidence>
<dbReference type="Proteomes" id="UP000017836">
    <property type="component" value="Unassembled WGS sequence"/>
</dbReference>
<dbReference type="FunFam" id="1.25.40.10:FF:000073">
    <property type="entry name" value="Pentatricopeptide repeat-containing protein chloroplastic"/>
    <property type="match status" value="1"/>
</dbReference>
<dbReference type="NCBIfam" id="TIGR00756">
    <property type="entry name" value="PPR"/>
    <property type="match status" value="3"/>
</dbReference>
<evidence type="ECO:0000256" key="1">
    <source>
        <dbReference type="ARBA" id="ARBA00022737"/>
    </source>
</evidence>
<dbReference type="GO" id="GO:0099402">
    <property type="term" value="P:plant organ development"/>
    <property type="evidence" value="ECO:0007669"/>
    <property type="project" value="UniProtKB-ARBA"/>
</dbReference>
<dbReference type="GO" id="GO:0008270">
    <property type="term" value="F:zinc ion binding"/>
    <property type="evidence" value="ECO:0007669"/>
    <property type="project" value="InterPro"/>
</dbReference>
<dbReference type="PANTHER" id="PTHR24015:SF548">
    <property type="entry name" value="OS08G0340900 PROTEIN"/>
    <property type="match status" value="1"/>
</dbReference>
<keyword evidence="6" id="KW-1185">Reference proteome</keyword>
<dbReference type="PROSITE" id="PS51375">
    <property type="entry name" value="PPR"/>
    <property type="match status" value="3"/>
</dbReference>
<dbReference type="GO" id="GO:0009451">
    <property type="term" value="P:RNA modification"/>
    <property type="evidence" value="ECO:0007669"/>
    <property type="project" value="InterPro"/>
</dbReference>
<dbReference type="FunFam" id="1.25.40.10:FF:000351">
    <property type="entry name" value="Pentatricopeptide repeat-containing protein"/>
    <property type="match status" value="1"/>
</dbReference>
<dbReference type="eggNOG" id="KOG4197">
    <property type="taxonomic scope" value="Eukaryota"/>
</dbReference>
<dbReference type="Pfam" id="PF13041">
    <property type="entry name" value="PPR_2"/>
    <property type="match status" value="2"/>
</dbReference>
<dbReference type="HOGENOM" id="CLU_002706_15_6_1"/>
<keyword evidence="1" id="KW-0677">Repeat</keyword>
<name>W1PZS9_AMBTC</name>
<dbReference type="PANTHER" id="PTHR24015">
    <property type="entry name" value="OS07G0578800 PROTEIN-RELATED"/>
    <property type="match status" value="1"/>
</dbReference>
<dbReference type="AlphaFoldDB" id="W1PZS9"/>
<evidence type="ECO:0000259" key="4">
    <source>
        <dbReference type="Pfam" id="PF14432"/>
    </source>
</evidence>
<dbReference type="Gramene" id="ERN13120">
    <property type="protein sequence ID" value="ERN13120"/>
    <property type="gene ID" value="AMTR_s00040p00174700"/>
</dbReference>
<dbReference type="Gene3D" id="1.25.40.10">
    <property type="entry name" value="Tetratricopeptide repeat domain"/>
    <property type="match status" value="4"/>
</dbReference>
<feature type="domain" description="DYW" evidence="4">
    <location>
        <begin position="803"/>
        <end position="894"/>
    </location>
</feature>
<keyword evidence="3" id="KW-0812">Transmembrane</keyword>
<dbReference type="GO" id="GO:0003723">
    <property type="term" value="F:RNA binding"/>
    <property type="evidence" value="ECO:0007669"/>
    <property type="project" value="InterPro"/>
</dbReference>
<organism evidence="5 6">
    <name type="scientific">Amborella trichopoda</name>
    <dbReference type="NCBI Taxonomy" id="13333"/>
    <lineage>
        <taxon>Eukaryota</taxon>
        <taxon>Viridiplantae</taxon>
        <taxon>Streptophyta</taxon>
        <taxon>Embryophyta</taxon>
        <taxon>Tracheophyta</taxon>
        <taxon>Spermatophyta</taxon>
        <taxon>Magnoliopsida</taxon>
        <taxon>Amborellales</taxon>
        <taxon>Amborellaceae</taxon>
        <taxon>Amborella</taxon>
    </lineage>
</organism>
<dbReference type="InterPro" id="IPR032867">
    <property type="entry name" value="DYW_dom"/>
</dbReference>
<dbReference type="OMA" id="WNGWFEE"/>
<feature type="repeat" description="PPR" evidence="2">
    <location>
        <begin position="362"/>
        <end position="396"/>
    </location>
</feature>